<organism evidence="2">
    <name type="scientific">Gayliella sp</name>
    <dbReference type="NCBI Taxonomy" id="2575623"/>
    <lineage>
        <taxon>Eukaryota</taxon>
        <taxon>Rhodophyta</taxon>
        <taxon>Florideophyceae</taxon>
        <taxon>Rhodymeniophycidae</taxon>
        <taxon>Ceramiales</taxon>
        <taxon>Ceramiaceae</taxon>
        <taxon>Gayliella</taxon>
    </lineage>
</organism>
<feature type="transmembrane region" description="Helical" evidence="1">
    <location>
        <begin position="102"/>
        <end position="128"/>
    </location>
</feature>
<evidence type="ECO:0000256" key="1">
    <source>
        <dbReference type="SAM" id="Phobius"/>
    </source>
</evidence>
<feature type="transmembrane region" description="Helical" evidence="1">
    <location>
        <begin position="149"/>
        <end position="175"/>
    </location>
</feature>
<evidence type="ECO:0000313" key="2">
    <source>
        <dbReference type="EMBL" id="QCI06711.1"/>
    </source>
</evidence>
<protein>
    <submittedName>
        <fullName evidence="2">Thiol:disulfide interchange protein</fullName>
    </submittedName>
</protein>
<dbReference type="EMBL" id="MK814659">
    <property type="protein sequence ID" value="QCI06711.1"/>
    <property type="molecule type" value="Genomic_DNA"/>
</dbReference>
<feature type="transmembrane region" description="Helical" evidence="1">
    <location>
        <begin position="181"/>
        <end position="206"/>
    </location>
</feature>
<reference evidence="2" key="1">
    <citation type="journal article" date="2019" name="Mol. Phylogenet. Evol.">
        <title>Morphological evolution and classification of the red algal order Ceramiales inferred using plastid phylogenomics.</title>
        <authorList>
            <person name="Diaz-Tapia P."/>
            <person name="Pasella M.M."/>
            <person name="Verbruggen H."/>
            <person name="Maggs C.A."/>
        </authorList>
    </citation>
    <scope>NUCLEOTIDE SEQUENCE</scope>
</reference>
<feature type="transmembrane region" description="Helical" evidence="1">
    <location>
        <begin position="38"/>
        <end position="65"/>
    </location>
</feature>
<keyword evidence="2" id="KW-0934">Plastid</keyword>
<name>A0A4D6WVG5_9FLOR</name>
<dbReference type="PANTHER" id="PTHR31272">
    <property type="entry name" value="CYTOCHROME C-TYPE BIOGENESIS PROTEIN HI_1454-RELATED"/>
    <property type="match status" value="1"/>
</dbReference>
<dbReference type="InterPro" id="IPR051790">
    <property type="entry name" value="Cytochrome_c-biogenesis_DsbD"/>
</dbReference>
<feature type="transmembrane region" description="Helical" evidence="1">
    <location>
        <begin position="7"/>
        <end position="26"/>
    </location>
</feature>
<keyword evidence="1" id="KW-0812">Transmembrane</keyword>
<dbReference type="AlphaFoldDB" id="A0A4D6WVG5"/>
<keyword evidence="1" id="KW-0472">Membrane</keyword>
<feature type="transmembrane region" description="Helical" evidence="1">
    <location>
        <begin position="77"/>
        <end position="96"/>
    </location>
</feature>
<proteinExistence type="predicted"/>
<sequence length="243" mass="27863">MSFIIHTYNYITILFYLLQKQIYLSVLSESNQFDILKITSLLLIGIFTSITPCFLSVTPLLISYTNFFNISFLRKKIFYLGLLSSFIVIIIIFYYGSYQLRYIFTGLPIFTAILFIVLGLNLLGILSVSIDINILKFYQLNQFNVLIRSYLLGCLIGFSALPCNASLILTIVLWLSKIDNIIQACINLTIYVFGCLLPFIAILYIPINNLKVNKFVNLWNMIISLLAFVILSTNSFILFQEVL</sequence>
<feature type="transmembrane region" description="Helical" evidence="1">
    <location>
        <begin position="218"/>
        <end position="239"/>
    </location>
</feature>
<reference evidence="2" key="2">
    <citation type="submission" date="2019-04" db="EMBL/GenBank/DDBJ databases">
        <authorList>
            <person name="Pasella M."/>
        </authorList>
    </citation>
    <scope>NUCLEOTIDE SEQUENCE</scope>
</reference>
<geneLocation type="plastid" evidence="2"/>
<gene>
    <name evidence="2" type="primary">dsbD</name>
</gene>
<accession>A0A4D6WVG5</accession>
<dbReference type="PANTHER" id="PTHR31272:SF9">
    <property type="entry name" value="BLL1027 PROTEIN"/>
    <property type="match status" value="1"/>
</dbReference>
<keyword evidence="1" id="KW-1133">Transmembrane helix</keyword>